<dbReference type="PANTHER" id="PTHR42924:SF3">
    <property type="entry name" value="POLYMERASE_HISTIDINOL PHOSPHATASE N-TERMINAL DOMAIN-CONTAINING PROTEIN"/>
    <property type="match status" value="1"/>
</dbReference>
<dbReference type="InterPro" id="IPR052018">
    <property type="entry name" value="PHP_domain"/>
</dbReference>
<dbReference type="Pfam" id="PF02811">
    <property type="entry name" value="PHP"/>
    <property type="match status" value="1"/>
</dbReference>
<feature type="domain" description="Polymerase/histidinol phosphatase N-terminal" evidence="1">
    <location>
        <begin position="32"/>
        <end position="105"/>
    </location>
</feature>
<dbReference type="GO" id="GO:0004534">
    <property type="term" value="F:5'-3' RNA exonuclease activity"/>
    <property type="evidence" value="ECO:0007669"/>
    <property type="project" value="TreeGrafter"/>
</dbReference>
<dbReference type="EMBL" id="BART01022964">
    <property type="protein sequence ID" value="GAH02846.1"/>
    <property type="molecule type" value="Genomic_DNA"/>
</dbReference>
<comment type="caution">
    <text evidence="2">The sequence shown here is derived from an EMBL/GenBank/DDBJ whole genome shotgun (WGS) entry which is preliminary data.</text>
</comment>
<dbReference type="SMART" id="SM00481">
    <property type="entry name" value="POLIIIAc"/>
    <property type="match status" value="1"/>
</dbReference>
<dbReference type="GO" id="GO:0035312">
    <property type="term" value="F:5'-3' DNA exonuclease activity"/>
    <property type="evidence" value="ECO:0007669"/>
    <property type="project" value="TreeGrafter"/>
</dbReference>
<sequence length="286" mass="31666">FASLFLQGCDSTSATGFVKEIPWALIGPSIVMDAHSHTRFSDGKFTVAELAGRAVQHGCDALAITDHGDLSVKGASAEYFQHIREQREINPDLLLFAGLEWNVPPYRGREHINILLHPDDEERVLPGFKKRFDHSGDGEPTVDEALSWLHSHLGNPGPVAAIYNHPSRKDMDVLENLRDMERWRSSSKLIVGFEGAPGHQKQANAGVYNGKIATLDRWDPVVAEVGGVWDMLLDRGVNVWGALATSDFHNDSSYDPCEFAQTHVQIPEKTYRGVIEGLQAGSFWAQ</sequence>
<organism evidence="2">
    <name type="scientific">marine sediment metagenome</name>
    <dbReference type="NCBI Taxonomy" id="412755"/>
    <lineage>
        <taxon>unclassified sequences</taxon>
        <taxon>metagenomes</taxon>
        <taxon>ecological metagenomes</taxon>
    </lineage>
</organism>
<dbReference type="InterPro" id="IPR003141">
    <property type="entry name" value="Pol/His_phosphatase_N"/>
</dbReference>
<reference evidence="2" key="1">
    <citation type="journal article" date="2014" name="Front. Microbiol.">
        <title>High frequency of phylogenetically diverse reductive dehalogenase-homologous genes in deep subseafloor sedimentary metagenomes.</title>
        <authorList>
            <person name="Kawai M."/>
            <person name="Futagami T."/>
            <person name="Toyoda A."/>
            <person name="Takaki Y."/>
            <person name="Nishi S."/>
            <person name="Hori S."/>
            <person name="Arai W."/>
            <person name="Tsubouchi T."/>
            <person name="Morono Y."/>
            <person name="Uchiyama I."/>
            <person name="Ito T."/>
            <person name="Fujiyama A."/>
            <person name="Inagaki F."/>
            <person name="Takami H."/>
        </authorList>
    </citation>
    <scope>NUCLEOTIDE SEQUENCE</scope>
    <source>
        <strain evidence="2">Expedition CK06-06</strain>
    </source>
</reference>
<feature type="non-terminal residue" evidence="2">
    <location>
        <position position="1"/>
    </location>
</feature>
<dbReference type="SUPFAM" id="SSF89550">
    <property type="entry name" value="PHP domain-like"/>
    <property type="match status" value="1"/>
</dbReference>
<dbReference type="InterPro" id="IPR016195">
    <property type="entry name" value="Pol/histidinol_Pase-like"/>
</dbReference>
<dbReference type="PANTHER" id="PTHR42924">
    <property type="entry name" value="EXONUCLEASE"/>
    <property type="match status" value="1"/>
</dbReference>
<evidence type="ECO:0000259" key="1">
    <source>
        <dbReference type="SMART" id="SM00481"/>
    </source>
</evidence>
<gene>
    <name evidence="2" type="ORF">S01H4_41921</name>
</gene>
<protein>
    <recommendedName>
        <fullName evidence="1">Polymerase/histidinol phosphatase N-terminal domain-containing protein</fullName>
    </recommendedName>
</protein>
<dbReference type="Gene3D" id="3.20.20.140">
    <property type="entry name" value="Metal-dependent hydrolases"/>
    <property type="match status" value="1"/>
</dbReference>
<proteinExistence type="predicted"/>
<name>X1C450_9ZZZZ</name>
<dbReference type="AlphaFoldDB" id="X1C450"/>
<feature type="non-terminal residue" evidence="2">
    <location>
        <position position="286"/>
    </location>
</feature>
<evidence type="ECO:0000313" key="2">
    <source>
        <dbReference type="EMBL" id="GAH02846.1"/>
    </source>
</evidence>
<accession>X1C450</accession>
<dbReference type="InterPro" id="IPR004013">
    <property type="entry name" value="PHP_dom"/>
</dbReference>